<dbReference type="InterPro" id="IPR021254">
    <property type="entry name" value="DUF2806"/>
</dbReference>
<sequence>MDPDAINKAVAAAGKPLEKLVDVVSAGMGHVTRPFLVVINAYADGKANLIRQAYAHRMERLQAQHSAQLAELQEPKAPALRPKPEEPLDIDVVFEEAEPSELLAARFMETEQQGRRRANLITIAAEAADNLPPHVSDEPVDPDWIERFFANAKDVSREDLQRLWGKLLAAEVAQPSRVPLRTLDTLRNLTVNEAKLLHKAASFLAVGYVYVIVGPDAPDDARLSGAELATLQDAGIFESPSRPLWMDPLKSSDIDFNAAEKRFGDRYLLHPGAEKQAYQQSVLVYRTGHKLIIQWANSGIIPPNFFLVRPSAMPLFDIIANTTSLTYLRYLVTSINKHEFYQAWIQEPSNWEGERLGKETAPPAPEGTPDS</sequence>
<accession>A0ABZ2KYJ2</accession>
<name>A0ABZ2KYJ2_9BACT</name>
<organism evidence="2 3">
    <name type="scientific">Pendulispora rubella</name>
    <dbReference type="NCBI Taxonomy" id="2741070"/>
    <lineage>
        <taxon>Bacteria</taxon>
        <taxon>Pseudomonadati</taxon>
        <taxon>Myxococcota</taxon>
        <taxon>Myxococcia</taxon>
        <taxon>Myxococcales</taxon>
        <taxon>Sorangiineae</taxon>
        <taxon>Pendulisporaceae</taxon>
        <taxon>Pendulispora</taxon>
    </lineage>
</organism>
<dbReference type="RefSeq" id="WP_394831680.1">
    <property type="nucleotide sequence ID" value="NZ_CP089929.1"/>
</dbReference>
<feature type="compositionally biased region" description="Pro residues" evidence="1">
    <location>
        <begin position="362"/>
        <end position="371"/>
    </location>
</feature>
<evidence type="ECO:0000313" key="3">
    <source>
        <dbReference type="Proteomes" id="UP001374803"/>
    </source>
</evidence>
<dbReference type="Proteomes" id="UP001374803">
    <property type="component" value="Chromosome"/>
</dbReference>
<dbReference type="Pfam" id="PF10987">
    <property type="entry name" value="DUF2806"/>
    <property type="match status" value="1"/>
</dbReference>
<dbReference type="EMBL" id="CP089983">
    <property type="protein sequence ID" value="WXB02055.1"/>
    <property type="molecule type" value="Genomic_DNA"/>
</dbReference>
<proteinExistence type="predicted"/>
<feature type="region of interest" description="Disordered" evidence="1">
    <location>
        <begin position="352"/>
        <end position="371"/>
    </location>
</feature>
<gene>
    <name evidence="2" type="ORF">LVJ94_34725</name>
</gene>
<evidence type="ECO:0000313" key="2">
    <source>
        <dbReference type="EMBL" id="WXB02055.1"/>
    </source>
</evidence>
<protein>
    <submittedName>
        <fullName evidence="2">DUF2806 domain-containing protein</fullName>
    </submittedName>
</protein>
<keyword evidence="3" id="KW-1185">Reference proteome</keyword>
<reference evidence="2" key="1">
    <citation type="submission" date="2021-12" db="EMBL/GenBank/DDBJ databases">
        <title>Discovery of the Pendulisporaceae a myxobacterial family with distinct sporulation behavior and unique specialized metabolism.</title>
        <authorList>
            <person name="Garcia R."/>
            <person name="Popoff A."/>
            <person name="Bader C.D."/>
            <person name="Loehr J."/>
            <person name="Walesch S."/>
            <person name="Walt C."/>
            <person name="Boldt J."/>
            <person name="Bunk B."/>
            <person name="Haeckl F.J.F.P.J."/>
            <person name="Gunesch A.P."/>
            <person name="Birkelbach J."/>
            <person name="Nuebel U."/>
            <person name="Pietschmann T."/>
            <person name="Bach T."/>
            <person name="Mueller R."/>
        </authorList>
    </citation>
    <scope>NUCLEOTIDE SEQUENCE</scope>
    <source>
        <strain evidence="2">MSr11367</strain>
    </source>
</reference>
<evidence type="ECO:0000256" key="1">
    <source>
        <dbReference type="SAM" id="MobiDB-lite"/>
    </source>
</evidence>